<keyword evidence="1" id="KW-0175">Coiled coil</keyword>
<evidence type="ECO:0000313" key="3">
    <source>
        <dbReference type="Proteomes" id="UP000290289"/>
    </source>
</evidence>
<protein>
    <submittedName>
        <fullName evidence="2">Uncharacterized protein</fullName>
    </submittedName>
</protein>
<sequence>MLERPRRCCEGTAMGAIILYFQYSLEIGNQTGRRELTAALVMAKGYKSFSYAVPLKEVVPGTLVALPVAEEEAFTGVLDSGKGQMNAVAEGLKEFSRDDLLKLMAKCERWAEEILNLQNKLLQTELERERMALELEEKKAQAEREKMVQQQAKKIENLRSMVLYSNRDRITIALKRLPVA</sequence>
<proteinExistence type="predicted"/>
<organism evidence="2 3">
    <name type="scientific">Malus domestica</name>
    <name type="common">Apple</name>
    <name type="synonym">Pyrus malus</name>
    <dbReference type="NCBI Taxonomy" id="3750"/>
    <lineage>
        <taxon>Eukaryota</taxon>
        <taxon>Viridiplantae</taxon>
        <taxon>Streptophyta</taxon>
        <taxon>Embryophyta</taxon>
        <taxon>Tracheophyta</taxon>
        <taxon>Spermatophyta</taxon>
        <taxon>Magnoliopsida</taxon>
        <taxon>eudicotyledons</taxon>
        <taxon>Gunneridae</taxon>
        <taxon>Pentapetalae</taxon>
        <taxon>rosids</taxon>
        <taxon>fabids</taxon>
        <taxon>Rosales</taxon>
        <taxon>Rosaceae</taxon>
        <taxon>Amygdaloideae</taxon>
        <taxon>Maleae</taxon>
        <taxon>Malus</taxon>
    </lineage>
</organism>
<accession>A0A498IIK3</accession>
<reference evidence="2 3" key="1">
    <citation type="submission" date="2018-10" db="EMBL/GenBank/DDBJ databases">
        <title>A high-quality apple genome assembly.</title>
        <authorList>
            <person name="Hu J."/>
        </authorList>
    </citation>
    <scope>NUCLEOTIDE SEQUENCE [LARGE SCALE GENOMIC DNA]</scope>
    <source>
        <strain evidence="3">cv. HFTH1</strain>
        <tissue evidence="2">Young leaf</tissue>
    </source>
</reference>
<keyword evidence="3" id="KW-1185">Reference proteome</keyword>
<dbReference type="Proteomes" id="UP000290289">
    <property type="component" value="Chromosome 12"/>
</dbReference>
<evidence type="ECO:0000313" key="2">
    <source>
        <dbReference type="EMBL" id="RXH81994.1"/>
    </source>
</evidence>
<dbReference type="EMBL" id="RDQH01000338">
    <property type="protein sequence ID" value="RXH81994.1"/>
    <property type="molecule type" value="Genomic_DNA"/>
</dbReference>
<gene>
    <name evidence="2" type="ORF">DVH24_036335</name>
</gene>
<evidence type="ECO:0000256" key="1">
    <source>
        <dbReference type="SAM" id="Coils"/>
    </source>
</evidence>
<feature type="coiled-coil region" evidence="1">
    <location>
        <begin position="100"/>
        <end position="153"/>
    </location>
</feature>
<name>A0A498IIK3_MALDO</name>
<comment type="caution">
    <text evidence="2">The sequence shown here is derived from an EMBL/GenBank/DDBJ whole genome shotgun (WGS) entry which is preliminary data.</text>
</comment>
<dbReference type="AlphaFoldDB" id="A0A498IIK3"/>